<evidence type="ECO:0000256" key="4">
    <source>
        <dbReference type="ARBA" id="ARBA00023163"/>
    </source>
</evidence>
<evidence type="ECO:0000313" key="6">
    <source>
        <dbReference type="Proteomes" id="UP000245488"/>
    </source>
</evidence>
<keyword evidence="3" id="KW-0238">DNA-binding</keyword>
<dbReference type="GO" id="GO:0045892">
    <property type="term" value="P:negative regulation of DNA-templated transcription"/>
    <property type="evidence" value="ECO:0007669"/>
    <property type="project" value="InterPro"/>
</dbReference>
<comment type="caution">
    <text evidence="5">The sequence shown here is derived from an EMBL/GenBank/DDBJ whole genome shotgun (WGS) entry which is preliminary data.</text>
</comment>
<accession>A0A317G502</accession>
<name>A0A317G502_BUTFI</name>
<comment type="similarity">
    <text evidence="1">Belongs to the BlaI transcriptional regulatory family.</text>
</comment>
<evidence type="ECO:0000256" key="3">
    <source>
        <dbReference type="ARBA" id="ARBA00023125"/>
    </source>
</evidence>
<dbReference type="InterPro" id="IPR005650">
    <property type="entry name" value="BlaI_family"/>
</dbReference>
<dbReference type="Gene3D" id="1.10.4040.10">
    <property type="entry name" value="Penicillinase repressor domain"/>
    <property type="match status" value="1"/>
</dbReference>
<evidence type="ECO:0000313" key="5">
    <source>
        <dbReference type="EMBL" id="PWT29144.1"/>
    </source>
</evidence>
<dbReference type="EMBL" id="NXNG01000001">
    <property type="protein sequence ID" value="PWT29144.1"/>
    <property type="molecule type" value="Genomic_DNA"/>
</dbReference>
<dbReference type="SUPFAM" id="SSF46785">
    <property type="entry name" value="Winged helix' DNA-binding domain"/>
    <property type="match status" value="1"/>
</dbReference>
<dbReference type="AlphaFoldDB" id="A0A317G502"/>
<dbReference type="GO" id="GO:0003677">
    <property type="term" value="F:DNA binding"/>
    <property type="evidence" value="ECO:0007669"/>
    <property type="project" value="UniProtKB-KW"/>
</dbReference>
<dbReference type="Pfam" id="PF03965">
    <property type="entry name" value="Penicillinase_R"/>
    <property type="match status" value="1"/>
</dbReference>
<sequence length="131" mass="15147">MTKEEMLPSESEWMIMETLWRCGHDLTSAQICDKLPKSSTMTQRMVRVLINRLCKKGMLTYTIDPDDSRVYHYMPVKSREECRKAKSSAFAESFFEGNRLSAAFTLLDTGNLSDDQIKELENILSRAKKNK</sequence>
<reference evidence="5 6" key="1">
    <citation type="submission" date="2017-09" db="EMBL/GenBank/DDBJ databases">
        <title>High-quality draft genome sequence of Butyrivibrio fibrisolvens INBov1, isolated from cow rumen.</title>
        <authorList>
            <person name="Rodriguez Hernaez J."/>
            <person name="Rivarola M."/>
            <person name="Paniego N."/>
            <person name="Cravero S."/>
            <person name="Ceron Cucchi M."/>
            <person name="Martinez M.C."/>
        </authorList>
    </citation>
    <scope>NUCLEOTIDE SEQUENCE [LARGE SCALE GENOMIC DNA]</scope>
    <source>
        <strain evidence="5 6">INBov1</strain>
    </source>
</reference>
<dbReference type="Proteomes" id="UP000245488">
    <property type="component" value="Chromosome"/>
</dbReference>
<keyword evidence="6" id="KW-1185">Reference proteome</keyword>
<proteinExistence type="inferred from homology"/>
<dbReference type="InterPro" id="IPR036388">
    <property type="entry name" value="WH-like_DNA-bd_sf"/>
</dbReference>
<evidence type="ECO:0008006" key="7">
    <source>
        <dbReference type="Google" id="ProtNLM"/>
    </source>
</evidence>
<gene>
    <name evidence="5" type="ORF">CPT75_19545</name>
</gene>
<evidence type="ECO:0000256" key="2">
    <source>
        <dbReference type="ARBA" id="ARBA00023015"/>
    </source>
</evidence>
<dbReference type="InterPro" id="IPR036390">
    <property type="entry name" value="WH_DNA-bd_sf"/>
</dbReference>
<dbReference type="RefSeq" id="WP_110074122.1">
    <property type="nucleotide sequence ID" value="NZ_CM009896.1"/>
</dbReference>
<protein>
    <recommendedName>
        <fullName evidence="7">Penicillinase repressor</fullName>
    </recommendedName>
</protein>
<dbReference type="PIRSF" id="PIRSF019455">
    <property type="entry name" value="CopR_AtkY"/>
    <property type="match status" value="1"/>
</dbReference>
<keyword evidence="4" id="KW-0804">Transcription</keyword>
<dbReference type="Gene3D" id="1.10.10.10">
    <property type="entry name" value="Winged helix-like DNA-binding domain superfamily/Winged helix DNA-binding domain"/>
    <property type="match status" value="1"/>
</dbReference>
<organism evidence="5 6">
    <name type="scientific">Butyrivibrio fibrisolvens</name>
    <dbReference type="NCBI Taxonomy" id="831"/>
    <lineage>
        <taxon>Bacteria</taxon>
        <taxon>Bacillati</taxon>
        <taxon>Bacillota</taxon>
        <taxon>Clostridia</taxon>
        <taxon>Lachnospirales</taxon>
        <taxon>Lachnospiraceae</taxon>
        <taxon>Butyrivibrio</taxon>
    </lineage>
</organism>
<keyword evidence="2" id="KW-0805">Transcription regulation</keyword>
<evidence type="ECO:0000256" key="1">
    <source>
        <dbReference type="ARBA" id="ARBA00011046"/>
    </source>
</evidence>